<dbReference type="Proteomes" id="UP000460287">
    <property type="component" value="Unassembled WGS sequence"/>
</dbReference>
<protein>
    <submittedName>
        <fullName evidence="1">Uncharacterized protein</fullName>
    </submittedName>
</protein>
<dbReference type="EMBL" id="VULX01000002">
    <property type="protein sequence ID" value="MSR90377.1"/>
    <property type="molecule type" value="Genomic_DNA"/>
</dbReference>
<keyword evidence="2" id="KW-1185">Reference proteome</keyword>
<comment type="caution">
    <text evidence="1">The sequence shown here is derived from an EMBL/GenBank/DDBJ whole genome shotgun (WGS) entry which is preliminary data.</text>
</comment>
<reference evidence="1 2" key="1">
    <citation type="submission" date="2019-08" db="EMBL/GenBank/DDBJ databases">
        <title>In-depth cultivation of the pig gut microbiome towards novel bacterial diversity and tailored functional studies.</title>
        <authorList>
            <person name="Wylensek D."/>
            <person name="Hitch T.C.A."/>
            <person name="Clavel T."/>
        </authorList>
    </citation>
    <scope>NUCLEOTIDE SEQUENCE [LARGE SCALE GENOMIC DNA]</scope>
    <source>
        <strain evidence="1 2">WCA-383-APC-5B</strain>
    </source>
</reference>
<evidence type="ECO:0000313" key="2">
    <source>
        <dbReference type="Proteomes" id="UP000460287"/>
    </source>
</evidence>
<organism evidence="1 2">
    <name type="scientific">Inconstantimicrobium porci</name>
    <dbReference type="NCBI Taxonomy" id="2652291"/>
    <lineage>
        <taxon>Bacteria</taxon>
        <taxon>Bacillati</taxon>
        <taxon>Bacillota</taxon>
        <taxon>Clostridia</taxon>
        <taxon>Eubacteriales</taxon>
        <taxon>Clostridiaceae</taxon>
        <taxon>Inconstantimicrobium</taxon>
    </lineage>
</organism>
<evidence type="ECO:0000313" key="1">
    <source>
        <dbReference type="EMBL" id="MSR90377.1"/>
    </source>
</evidence>
<gene>
    <name evidence="1" type="ORF">FYJ33_02840</name>
</gene>
<proteinExistence type="predicted"/>
<name>A0A7X2T0A6_9CLOT</name>
<dbReference type="AlphaFoldDB" id="A0A7X2T0A6"/>
<sequence length="61" mass="7128">MYNLECIKYNCGLNFAKAQFQPNHKRIYEIKDLECLLGQDVSEHAKSKIWNACLNRGQILL</sequence>
<dbReference type="RefSeq" id="WP_154530264.1">
    <property type="nucleotide sequence ID" value="NZ_VULX01000002.1"/>
</dbReference>
<accession>A0A7X2T0A6</accession>